<evidence type="ECO:0000256" key="5">
    <source>
        <dbReference type="ARBA" id="ARBA00049117"/>
    </source>
</evidence>
<dbReference type="GO" id="GO:0000166">
    <property type="term" value="F:nucleotide binding"/>
    <property type="evidence" value="ECO:0007669"/>
    <property type="project" value="UniProtKB-KW"/>
</dbReference>
<organism evidence="7 8">
    <name type="scientific">Microcystis aeruginosa KW</name>
    <dbReference type="NCBI Taxonomy" id="1960155"/>
    <lineage>
        <taxon>Bacteria</taxon>
        <taxon>Bacillati</taxon>
        <taxon>Cyanobacteriota</taxon>
        <taxon>Cyanophyceae</taxon>
        <taxon>Oscillatoriophycideae</taxon>
        <taxon>Chroococcales</taxon>
        <taxon>Microcystaceae</taxon>
        <taxon>Microcystis</taxon>
    </lineage>
</organism>
<evidence type="ECO:0000256" key="4">
    <source>
        <dbReference type="ARBA" id="ARBA00034320"/>
    </source>
</evidence>
<dbReference type="Proteomes" id="UP000189835">
    <property type="component" value="Unassembled WGS sequence"/>
</dbReference>
<dbReference type="InterPro" id="IPR006118">
    <property type="entry name" value="Recombinase_CS"/>
</dbReference>
<dbReference type="PANTHER" id="PTHR13748:SF59">
    <property type="entry name" value="COBW C-TERMINAL DOMAIN-CONTAINING PROTEIN"/>
    <property type="match status" value="1"/>
</dbReference>
<dbReference type="SMART" id="SM00833">
    <property type="entry name" value="CobW_C"/>
    <property type="match status" value="1"/>
</dbReference>
<dbReference type="InterPro" id="IPR036627">
    <property type="entry name" value="CobW-likC_sf"/>
</dbReference>
<reference evidence="7 8" key="1">
    <citation type="submission" date="2017-02" db="EMBL/GenBank/DDBJ databases">
        <title>Genome sequence of Microcystis aeruginosa KW.</title>
        <authorList>
            <person name="Oh H.-M."/>
            <person name="Ahn C.-Y."/>
            <person name="Jeong H."/>
            <person name="Srivastava A."/>
            <person name="Lee H.-G."/>
            <person name="Kang S.-R."/>
        </authorList>
    </citation>
    <scope>NUCLEOTIDE SEQUENCE [LARGE SCALE GENOMIC DNA]</scope>
    <source>
        <strain evidence="7 8">KW</strain>
    </source>
</reference>
<proteinExistence type="inferred from homology"/>
<dbReference type="RefSeq" id="WP_079208729.1">
    <property type="nucleotide sequence ID" value="NZ_MVGR01000004.1"/>
</dbReference>
<evidence type="ECO:0000256" key="1">
    <source>
        <dbReference type="ARBA" id="ARBA00022741"/>
    </source>
</evidence>
<evidence type="ECO:0000313" key="7">
    <source>
        <dbReference type="EMBL" id="OPF17633.1"/>
    </source>
</evidence>
<feature type="domain" description="CobW C-terminal" evidence="6">
    <location>
        <begin position="242"/>
        <end position="330"/>
    </location>
</feature>
<dbReference type="Pfam" id="PF02492">
    <property type="entry name" value="cobW"/>
    <property type="match status" value="1"/>
</dbReference>
<dbReference type="InterPro" id="IPR027417">
    <property type="entry name" value="P-loop_NTPase"/>
</dbReference>
<evidence type="ECO:0000259" key="6">
    <source>
        <dbReference type="SMART" id="SM00833"/>
    </source>
</evidence>
<dbReference type="InterPro" id="IPR011629">
    <property type="entry name" value="CobW-like_C"/>
</dbReference>
<dbReference type="Gene3D" id="3.40.50.300">
    <property type="entry name" value="P-loop containing nucleotide triphosphate hydrolases"/>
    <property type="match status" value="1"/>
</dbReference>
<sequence>MSSLIIPLSDSLPCLPKSGMPVTIITGFLGSGKTTLLNHILDNKEGLKVAVLVNEFGDINIDSQLLVSIDEDMVELSNGCICCTINDSLIETVYQVLEKEIPVDYLIIETTGLADPLPIILTFLATELKYLTRLDSIITLVDSETFTADHFDSNIALSQIRYGDVVILNKIDRVSGKKLDDLEKFIRREKQGIRLLKSSYAQVPLGLLLDLGLTKEELYKNQFRDFQKNRQSSSDNQSPEDFNFVSFVSSKPFNLDKFEPFITKKMPINVFRAKGILWFQQSDLKHIFQLSGQRYDLQAVEWDTVPNNQLVFIGRNLNKEEIVTQLNECLASSQKIKKDKLSR</sequence>
<comment type="caution">
    <text evidence="7">The sequence shown here is derived from an EMBL/GenBank/DDBJ whole genome shotgun (WGS) entry which is preliminary data.</text>
</comment>
<dbReference type="InterPro" id="IPR003495">
    <property type="entry name" value="CobW/HypB/UreG_nucleotide-bd"/>
</dbReference>
<keyword evidence="3" id="KW-0143">Chaperone</keyword>
<comment type="catalytic activity">
    <reaction evidence="5">
        <text>GTP + H2O = GDP + phosphate + H(+)</text>
        <dbReference type="Rhea" id="RHEA:19669"/>
        <dbReference type="ChEBI" id="CHEBI:15377"/>
        <dbReference type="ChEBI" id="CHEBI:15378"/>
        <dbReference type="ChEBI" id="CHEBI:37565"/>
        <dbReference type="ChEBI" id="CHEBI:43474"/>
        <dbReference type="ChEBI" id="CHEBI:58189"/>
    </reaction>
    <physiologicalReaction direction="left-to-right" evidence="5">
        <dbReference type="Rhea" id="RHEA:19670"/>
    </physiologicalReaction>
</comment>
<dbReference type="CDD" id="cd03112">
    <property type="entry name" value="CobW-like"/>
    <property type="match status" value="1"/>
</dbReference>
<name>A0A1V4BT20_MICAE</name>
<evidence type="ECO:0000313" key="8">
    <source>
        <dbReference type="Proteomes" id="UP000189835"/>
    </source>
</evidence>
<dbReference type="GO" id="GO:0016787">
    <property type="term" value="F:hydrolase activity"/>
    <property type="evidence" value="ECO:0007669"/>
    <property type="project" value="UniProtKB-KW"/>
</dbReference>
<dbReference type="GO" id="GO:0000150">
    <property type="term" value="F:DNA strand exchange activity"/>
    <property type="evidence" value="ECO:0007669"/>
    <property type="project" value="InterPro"/>
</dbReference>
<dbReference type="SUPFAM" id="SSF90002">
    <property type="entry name" value="Hypothetical protein YjiA, C-terminal domain"/>
    <property type="match status" value="1"/>
</dbReference>
<accession>A0A1V4BT20</accession>
<dbReference type="Pfam" id="PF07683">
    <property type="entry name" value="CobW_C"/>
    <property type="match status" value="1"/>
</dbReference>
<dbReference type="SUPFAM" id="SSF52540">
    <property type="entry name" value="P-loop containing nucleoside triphosphate hydrolases"/>
    <property type="match status" value="1"/>
</dbReference>
<keyword evidence="2" id="KW-0378">Hydrolase</keyword>
<dbReference type="AlphaFoldDB" id="A0A1V4BT20"/>
<dbReference type="PROSITE" id="PS00398">
    <property type="entry name" value="RECOMBINASES_2"/>
    <property type="match status" value="1"/>
</dbReference>
<evidence type="ECO:0000256" key="3">
    <source>
        <dbReference type="ARBA" id="ARBA00023186"/>
    </source>
</evidence>
<keyword evidence="1" id="KW-0547">Nucleotide-binding</keyword>
<dbReference type="InterPro" id="IPR051316">
    <property type="entry name" value="Zinc-reg_GTPase_activator"/>
</dbReference>
<comment type="similarity">
    <text evidence="4">Belongs to the SIMIBI class G3E GTPase family. ZNG1 subfamily.</text>
</comment>
<protein>
    <submittedName>
        <fullName evidence="7">Cobalamin biosynthesis protein CobW</fullName>
    </submittedName>
</protein>
<evidence type="ECO:0000256" key="2">
    <source>
        <dbReference type="ARBA" id="ARBA00022801"/>
    </source>
</evidence>
<dbReference type="EMBL" id="MVGR01000004">
    <property type="protein sequence ID" value="OPF17633.1"/>
    <property type="molecule type" value="Genomic_DNA"/>
</dbReference>
<dbReference type="PANTHER" id="PTHR13748">
    <property type="entry name" value="COBW-RELATED"/>
    <property type="match status" value="1"/>
</dbReference>
<dbReference type="Gene3D" id="3.30.1220.10">
    <property type="entry name" value="CobW-like, C-terminal domain"/>
    <property type="match status" value="1"/>
</dbReference>
<gene>
    <name evidence="7" type="ORF">B1L04_17090</name>
</gene>